<gene>
    <name evidence="4" type="ORF">AURDEDRAFT_115462</name>
</gene>
<dbReference type="InParanoid" id="J0WX81"/>
<dbReference type="Pfam" id="PF17996">
    <property type="entry name" value="CE2_N"/>
    <property type="match status" value="1"/>
</dbReference>
<dbReference type="OrthoDB" id="2576082at2759"/>
<evidence type="ECO:0000259" key="3">
    <source>
        <dbReference type="Pfam" id="PF17996"/>
    </source>
</evidence>
<dbReference type="AlphaFoldDB" id="J0WX81"/>
<accession>J0WX81</accession>
<evidence type="ECO:0000256" key="1">
    <source>
        <dbReference type="SAM" id="MobiDB-lite"/>
    </source>
</evidence>
<feature type="domain" description="Carbohydrate esterase 2 N-terminal" evidence="3">
    <location>
        <begin position="185"/>
        <end position="258"/>
    </location>
</feature>
<keyword evidence="2" id="KW-0472">Membrane</keyword>
<keyword evidence="2" id="KW-1133">Transmembrane helix</keyword>
<dbReference type="Gene3D" id="2.60.120.260">
    <property type="entry name" value="Galactose-binding domain-like"/>
    <property type="match status" value="2"/>
</dbReference>
<feature type="region of interest" description="Disordered" evidence="1">
    <location>
        <begin position="277"/>
        <end position="302"/>
    </location>
</feature>
<organism evidence="4 5">
    <name type="scientific">Auricularia subglabra (strain TFB-10046 / SS5)</name>
    <name type="common">White-rot fungus</name>
    <name type="synonym">Auricularia delicata (strain TFB10046)</name>
    <dbReference type="NCBI Taxonomy" id="717982"/>
    <lineage>
        <taxon>Eukaryota</taxon>
        <taxon>Fungi</taxon>
        <taxon>Dikarya</taxon>
        <taxon>Basidiomycota</taxon>
        <taxon>Agaricomycotina</taxon>
        <taxon>Agaricomycetes</taxon>
        <taxon>Auriculariales</taxon>
        <taxon>Auriculariaceae</taxon>
        <taxon>Auricularia</taxon>
    </lineage>
</organism>
<reference evidence="5" key="1">
    <citation type="journal article" date="2012" name="Science">
        <title>The Paleozoic origin of enzymatic lignin decomposition reconstructed from 31 fungal genomes.</title>
        <authorList>
            <person name="Floudas D."/>
            <person name="Binder M."/>
            <person name="Riley R."/>
            <person name="Barry K."/>
            <person name="Blanchette R.A."/>
            <person name="Henrissat B."/>
            <person name="Martinez A.T."/>
            <person name="Otillar R."/>
            <person name="Spatafora J.W."/>
            <person name="Yadav J.S."/>
            <person name="Aerts A."/>
            <person name="Benoit I."/>
            <person name="Boyd A."/>
            <person name="Carlson A."/>
            <person name="Copeland A."/>
            <person name="Coutinho P.M."/>
            <person name="de Vries R.P."/>
            <person name="Ferreira P."/>
            <person name="Findley K."/>
            <person name="Foster B."/>
            <person name="Gaskell J."/>
            <person name="Glotzer D."/>
            <person name="Gorecki P."/>
            <person name="Heitman J."/>
            <person name="Hesse C."/>
            <person name="Hori C."/>
            <person name="Igarashi K."/>
            <person name="Jurgens J.A."/>
            <person name="Kallen N."/>
            <person name="Kersten P."/>
            <person name="Kohler A."/>
            <person name="Kuees U."/>
            <person name="Kumar T.K.A."/>
            <person name="Kuo A."/>
            <person name="LaButti K."/>
            <person name="Larrondo L.F."/>
            <person name="Lindquist E."/>
            <person name="Ling A."/>
            <person name="Lombard V."/>
            <person name="Lucas S."/>
            <person name="Lundell T."/>
            <person name="Martin R."/>
            <person name="McLaughlin D.J."/>
            <person name="Morgenstern I."/>
            <person name="Morin E."/>
            <person name="Murat C."/>
            <person name="Nagy L.G."/>
            <person name="Nolan M."/>
            <person name="Ohm R.A."/>
            <person name="Patyshakuliyeva A."/>
            <person name="Rokas A."/>
            <person name="Ruiz-Duenas F.J."/>
            <person name="Sabat G."/>
            <person name="Salamov A."/>
            <person name="Samejima M."/>
            <person name="Schmutz J."/>
            <person name="Slot J.C."/>
            <person name="St John F."/>
            <person name="Stenlid J."/>
            <person name="Sun H."/>
            <person name="Sun S."/>
            <person name="Syed K."/>
            <person name="Tsang A."/>
            <person name="Wiebenga A."/>
            <person name="Young D."/>
            <person name="Pisabarro A."/>
            <person name="Eastwood D.C."/>
            <person name="Martin F."/>
            <person name="Cullen D."/>
            <person name="Grigoriev I.V."/>
            <person name="Hibbett D.S."/>
        </authorList>
    </citation>
    <scope>NUCLEOTIDE SEQUENCE [LARGE SCALE GENOMIC DNA]</scope>
    <source>
        <strain evidence="5">TFB10046</strain>
    </source>
</reference>
<dbReference type="KEGG" id="adl:AURDEDRAFT_115462"/>
<keyword evidence="2" id="KW-0812">Transmembrane</keyword>
<keyword evidence="5" id="KW-1185">Reference proteome</keyword>
<protein>
    <recommendedName>
        <fullName evidence="3">Carbohydrate esterase 2 N-terminal domain-containing protein</fullName>
    </recommendedName>
</protein>
<proteinExistence type="predicted"/>
<dbReference type="Proteomes" id="UP000006514">
    <property type="component" value="Unassembled WGS sequence"/>
</dbReference>
<evidence type="ECO:0000313" key="4">
    <source>
        <dbReference type="EMBL" id="EJD41345.1"/>
    </source>
</evidence>
<dbReference type="InterPro" id="IPR040794">
    <property type="entry name" value="CE2_N"/>
</dbReference>
<evidence type="ECO:0000313" key="5">
    <source>
        <dbReference type="Proteomes" id="UP000006514"/>
    </source>
</evidence>
<dbReference type="CDD" id="cd12841">
    <property type="entry name" value="TM_EphA1"/>
    <property type="match status" value="1"/>
</dbReference>
<evidence type="ECO:0000256" key="2">
    <source>
        <dbReference type="SAM" id="Phobius"/>
    </source>
</evidence>
<feature type="region of interest" description="Disordered" evidence="1">
    <location>
        <begin position="365"/>
        <end position="390"/>
    </location>
</feature>
<feature type="transmembrane region" description="Helical" evidence="2">
    <location>
        <begin position="309"/>
        <end position="333"/>
    </location>
</feature>
<name>J0WX81_AURST</name>
<sequence>MASAEYLLLNNNASAVTTVGDWGRYPSSPGNYRSPSYLLSYVANASISVTFSGTCIWYYSDQNNDHGAYTIKIDNGTPIAKSSFSGTLQDPSLLYSSPPLSEGEHVFTLTNSENKGLGAAYFIYRPLGLPTPAECSAPTSTPAAFTGPGPAENDVVINGAHPSLFYAPAAQWESIGDYRLSYSKGASVKFQFSGTDLWMRSDRNWDHGSFDIVVDDHPATRVDSFSPIHEPDVLLYGLTDLTSGRHAVKLTNQEEGKALGIANFVFRGSVLSEQTGELSTPAAPVATSSEPPPTGQPAFSPPQSRGLPAGVYVGIVLGCAALCLLCGLIFFIFRQRRLDRQAAMSPSMAAHPFAFAPATQRSPLSSHAHSPMHAFPSPVSPAAEPVYYSR</sequence>
<dbReference type="EMBL" id="JH687793">
    <property type="protein sequence ID" value="EJD41345.1"/>
    <property type="molecule type" value="Genomic_DNA"/>
</dbReference>